<evidence type="ECO:0000313" key="10">
    <source>
        <dbReference type="Proteomes" id="UP000199527"/>
    </source>
</evidence>
<evidence type="ECO:0000256" key="6">
    <source>
        <dbReference type="RuleBase" id="RU000716"/>
    </source>
</evidence>
<dbReference type="AlphaFoldDB" id="A0A1G8LAR4"/>
<dbReference type="InterPro" id="IPR013325">
    <property type="entry name" value="RNA_pol_sigma_r2"/>
</dbReference>
<dbReference type="PANTHER" id="PTHR43133">
    <property type="entry name" value="RNA POLYMERASE ECF-TYPE SIGMA FACTO"/>
    <property type="match status" value="1"/>
</dbReference>
<keyword evidence="2 6" id="KW-0805">Transcription regulation</keyword>
<feature type="domain" description="RNA polymerase sigma factor 70 region 4 type 2" evidence="8">
    <location>
        <begin position="123"/>
        <end position="172"/>
    </location>
</feature>
<dbReference type="RefSeq" id="WP_090361410.1">
    <property type="nucleotide sequence ID" value="NZ_FNEM01000002.1"/>
</dbReference>
<dbReference type="InterPro" id="IPR013249">
    <property type="entry name" value="RNA_pol_sigma70_r4_t2"/>
</dbReference>
<reference evidence="10" key="1">
    <citation type="submission" date="2016-10" db="EMBL/GenBank/DDBJ databases">
        <authorList>
            <person name="Varghese N."/>
            <person name="Submissions S."/>
        </authorList>
    </citation>
    <scope>NUCLEOTIDE SEQUENCE [LARGE SCALE GENOMIC DNA]</scope>
    <source>
        <strain evidence="10">DSM 23317</strain>
    </source>
</reference>
<dbReference type="InterPro" id="IPR039425">
    <property type="entry name" value="RNA_pol_sigma-70-like"/>
</dbReference>
<dbReference type="InterPro" id="IPR014284">
    <property type="entry name" value="RNA_pol_sigma-70_dom"/>
</dbReference>
<sequence length="188" mass="21919">MLKIFRKKTQPSPVLDDMVSKQNRYESLVRALNTELYRYAYWLSGNPTVAEDLVQETFLRAWKALDSLKDDKAAKAWLITILRRENARRFERKQLDVSDIDDYQVADNHATSNEQLVDNALLRKHIAALAEDYREPLVLQVLHGFNGDEIAEIMGLNRNTVMTRLFRARNQLREKLEDKSLSRELNNG</sequence>
<comment type="similarity">
    <text evidence="1 6">Belongs to the sigma-70 factor family. ECF subfamily.</text>
</comment>
<dbReference type="Gene3D" id="1.10.1740.10">
    <property type="match status" value="1"/>
</dbReference>
<evidence type="ECO:0000256" key="3">
    <source>
        <dbReference type="ARBA" id="ARBA00023082"/>
    </source>
</evidence>
<dbReference type="CDD" id="cd06171">
    <property type="entry name" value="Sigma70_r4"/>
    <property type="match status" value="1"/>
</dbReference>
<evidence type="ECO:0000259" key="7">
    <source>
        <dbReference type="Pfam" id="PF04542"/>
    </source>
</evidence>
<dbReference type="NCBIfam" id="NF009170">
    <property type="entry name" value="PRK12517.1"/>
    <property type="match status" value="1"/>
</dbReference>
<dbReference type="Pfam" id="PF08281">
    <property type="entry name" value="Sigma70_r4_2"/>
    <property type="match status" value="1"/>
</dbReference>
<dbReference type="Proteomes" id="UP000199527">
    <property type="component" value="Unassembled WGS sequence"/>
</dbReference>
<dbReference type="Pfam" id="PF04542">
    <property type="entry name" value="Sigma70_r2"/>
    <property type="match status" value="1"/>
</dbReference>
<dbReference type="Gene3D" id="1.10.10.10">
    <property type="entry name" value="Winged helix-like DNA-binding domain superfamily/Winged helix DNA-binding domain"/>
    <property type="match status" value="1"/>
</dbReference>
<keyword evidence="10" id="KW-1185">Reference proteome</keyword>
<evidence type="ECO:0000256" key="1">
    <source>
        <dbReference type="ARBA" id="ARBA00010641"/>
    </source>
</evidence>
<dbReference type="InterPro" id="IPR013324">
    <property type="entry name" value="RNA_pol_sigma_r3/r4-like"/>
</dbReference>
<accession>A0A1G8LAR4</accession>
<dbReference type="PROSITE" id="PS01063">
    <property type="entry name" value="SIGMA70_ECF"/>
    <property type="match status" value="1"/>
</dbReference>
<dbReference type="NCBIfam" id="TIGR02937">
    <property type="entry name" value="sigma70-ECF"/>
    <property type="match status" value="1"/>
</dbReference>
<keyword evidence="3 6" id="KW-0731">Sigma factor</keyword>
<keyword evidence="4 6" id="KW-0238">DNA-binding</keyword>
<name>A0A1G8LAR4_9GAMM</name>
<dbReference type="InterPro" id="IPR036388">
    <property type="entry name" value="WH-like_DNA-bd_sf"/>
</dbReference>
<protein>
    <recommendedName>
        <fullName evidence="6">RNA polymerase sigma factor</fullName>
    </recommendedName>
</protein>
<evidence type="ECO:0000313" key="9">
    <source>
        <dbReference type="EMBL" id="SDI52693.1"/>
    </source>
</evidence>
<evidence type="ECO:0000259" key="8">
    <source>
        <dbReference type="Pfam" id="PF08281"/>
    </source>
</evidence>
<proteinExistence type="inferred from homology"/>
<dbReference type="EMBL" id="FNEM01000002">
    <property type="protein sequence ID" value="SDI52693.1"/>
    <property type="molecule type" value="Genomic_DNA"/>
</dbReference>
<dbReference type="InterPro" id="IPR000838">
    <property type="entry name" value="RNA_pol_sigma70_ECF_CS"/>
</dbReference>
<evidence type="ECO:0000256" key="5">
    <source>
        <dbReference type="ARBA" id="ARBA00023163"/>
    </source>
</evidence>
<keyword evidence="5 6" id="KW-0804">Transcription</keyword>
<evidence type="ECO:0000256" key="4">
    <source>
        <dbReference type="ARBA" id="ARBA00023125"/>
    </source>
</evidence>
<organism evidence="9 10">
    <name type="scientific">Ferrimonas sediminum</name>
    <dbReference type="NCBI Taxonomy" id="718193"/>
    <lineage>
        <taxon>Bacteria</taxon>
        <taxon>Pseudomonadati</taxon>
        <taxon>Pseudomonadota</taxon>
        <taxon>Gammaproteobacteria</taxon>
        <taxon>Alteromonadales</taxon>
        <taxon>Ferrimonadaceae</taxon>
        <taxon>Ferrimonas</taxon>
    </lineage>
</organism>
<dbReference type="GO" id="GO:0016987">
    <property type="term" value="F:sigma factor activity"/>
    <property type="evidence" value="ECO:0007669"/>
    <property type="project" value="UniProtKB-KW"/>
</dbReference>
<dbReference type="GO" id="GO:0003677">
    <property type="term" value="F:DNA binding"/>
    <property type="evidence" value="ECO:0007669"/>
    <property type="project" value="UniProtKB-KW"/>
</dbReference>
<dbReference type="SUPFAM" id="SSF88946">
    <property type="entry name" value="Sigma2 domain of RNA polymerase sigma factors"/>
    <property type="match status" value="1"/>
</dbReference>
<dbReference type="PANTHER" id="PTHR43133:SF51">
    <property type="entry name" value="RNA POLYMERASE SIGMA FACTOR"/>
    <property type="match status" value="1"/>
</dbReference>
<feature type="domain" description="RNA polymerase sigma-70 region 2" evidence="7">
    <location>
        <begin position="28"/>
        <end position="94"/>
    </location>
</feature>
<gene>
    <name evidence="9" type="ORF">SAMN04488540_1028</name>
</gene>
<dbReference type="SUPFAM" id="SSF88659">
    <property type="entry name" value="Sigma3 and sigma4 domains of RNA polymerase sigma factors"/>
    <property type="match status" value="1"/>
</dbReference>
<evidence type="ECO:0000256" key="2">
    <source>
        <dbReference type="ARBA" id="ARBA00023015"/>
    </source>
</evidence>
<dbReference type="InterPro" id="IPR007627">
    <property type="entry name" value="RNA_pol_sigma70_r2"/>
</dbReference>
<dbReference type="OrthoDB" id="9803470at2"/>
<dbReference type="GO" id="GO:0006352">
    <property type="term" value="P:DNA-templated transcription initiation"/>
    <property type="evidence" value="ECO:0007669"/>
    <property type="project" value="InterPro"/>
</dbReference>